<keyword evidence="14" id="KW-1185">Reference proteome</keyword>
<evidence type="ECO:0000313" key="13">
    <source>
        <dbReference type="EMBL" id="MDT0643463.1"/>
    </source>
</evidence>
<dbReference type="NCBIfam" id="TIGR04057">
    <property type="entry name" value="SusC_RagA_signa"/>
    <property type="match status" value="1"/>
</dbReference>
<keyword evidence="10" id="KW-0732">Signal</keyword>
<dbReference type="InterPro" id="IPR023997">
    <property type="entry name" value="TonB-dep_OMP_SusC/RagA_CS"/>
</dbReference>
<dbReference type="InterPro" id="IPR039426">
    <property type="entry name" value="TonB-dep_rcpt-like"/>
</dbReference>
<evidence type="ECO:0000256" key="1">
    <source>
        <dbReference type="ARBA" id="ARBA00004571"/>
    </source>
</evidence>
<dbReference type="Proteomes" id="UP001262889">
    <property type="component" value="Unassembled WGS sequence"/>
</dbReference>
<feature type="signal peptide" evidence="10">
    <location>
        <begin position="1"/>
        <end position="21"/>
    </location>
</feature>
<evidence type="ECO:0000256" key="4">
    <source>
        <dbReference type="ARBA" id="ARBA00022692"/>
    </source>
</evidence>
<dbReference type="InterPro" id="IPR012910">
    <property type="entry name" value="Plug_dom"/>
</dbReference>
<dbReference type="Pfam" id="PF13715">
    <property type="entry name" value="CarbopepD_reg_2"/>
    <property type="match status" value="1"/>
</dbReference>
<dbReference type="InterPro" id="IPR008969">
    <property type="entry name" value="CarboxyPept-like_regulatory"/>
</dbReference>
<keyword evidence="4 8" id="KW-0812">Transmembrane</keyword>
<dbReference type="PROSITE" id="PS52016">
    <property type="entry name" value="TONB_DEPENDENT_REC_3"/>
    <property type="match status" value="1"/>
</dbReference>
<feature type="chain" id="PRO_5045056679" evidence="10">
    <location>
        <begin position="22"/>
        <end position="975"/>
    </location>
</feature>
<dbReference type="Pfam" id="PF07715">
    <property type="entry name" value="Plug"/>
    <property type="match status" value="1"/>
</dbReference>
<evidence type="ECO:0000256" key="8">
    <source>
        <dbReference type="PROSITE-ProRule" id="PRU01360"/>
    </source>
</evidence>
<comment type="caution">
    <text evidence="13">The sequence shown here is derived from an EMBL/GenBank/DDBJ whole genome shotgun (WGS) entry which is preliminary data.</text>
</comment>
<dbReference type="Pfam" id="PF00593">
    <property type="entry name" value="TonB_dep_Rec_b-barrel"/>
    <property type="match status" value="1"/>
</dbReference>
<evidence type="ECO:0000256" key="9">
    <source>
        <dbReference type="RuleBase" id="RU003357"/>
    </source>
</evidence>
<accession>A0ABU3CAT8</accession>
<keyword evidence="2 8" id="KW-0813">Transport</keyword>
<keyword evidence="3 8" id="KW-1134">Transmembrane beta strand</keyword>
<gene>
    <name evidence="13" type="ORF">RM553_11530</name>
</gene>
<reference evidence="13 14" key="1">
    <citation type="submission" date="2023-09" db="EMBL/GenBank/DDBJ databases">
        <authorList>
            <person name="Rey-Velasco X."/>
        </authorList>
    </citation>
    <scope>NUCLEOTIDE SEQUENCE [LARGE SCALE GENOMIC DNA]</scope>
    <source>
        <strain evidence="13 14">F363</strain>
    </source>
</reference>
<dbReference type="InterPro" id="IPR000531">
    <property type="entry name" value="Beta-barrel_TonB"/>
</dbReference>
<feature type="domain" description="TonB-dependent receptor plug" evidence="12">
    <location>
        <begin position="115"/>
        <end position="230"/>
    </location>
</feature>
<organism evidence="13 14">
    <name type="scientific">Autumnicola tepida</name>
    <dbReference type="NCBI Taxonomy" id="3075595"/>
    <lineage>
        <taxon>Bacteria</taxon>
        <taxon>Pseudomonadati</taxon>
        <taxon>Bacteroidota</taxon>
        <taxon>Flavobacteriia</taxon>
        <taxon>Flavobacteriales</taxon>
        <taxon>Flavobacteriaceae</taxon>
        <taxon>Autumnicola</taxon>
    </lineage>
</organism>
<dbReference type="RefSeq" id="WP_311535084.1">
    <property type="nucleotide sequence ID" value="NZ_JAVRHQ010000013.1"/>
</dbReference>
<keyword evidence="6 8" id="KW-0472">Membrane</keyword>
<comment type="subcellular location">
    <subcellularLocation>
        <location evidence="1 8">Cell outer membrane</location>
        <topology evidence="1 8">Multi-pass membrane protein</topology>
    </subcellularLocation>
</comment>
<evidence type="ECO:0000256" key="7">
    <source>
        <dbReference type="ARBA" id="ARBA00023237"/>
    </source>
</evidence>
<feature type="domain" description="TonB-dependent receptor-like beta-barrel" evidence="11">
    <location>
        <begin position="384"/>
        <end position="847"/>
    </location>
</feature>
<proteinExistence type="inferred from homology"/>
<evidence type="ECO:0000256" key="10">
    <source>
        <dbReference type="SAM" id="SignalP"/>
    </source>
</evidence>
<evidence type="ECO:0000256" key="2">
    <source>
        <dbReference type="ARBA" id="ARBA00022448"/>
    </source>
</evidence>
<keyword evidence="13" id="KW-0675">Receptor</keyword>
<evidence type="ECO:0000256" key="3">
    <source>
        <dbReference type="ARBA" id="ARBA00022452"/>
    </source>
</evidence>
<evidence type="ECO:0000256" key="6">
    <source>
        <dbReference type="ARBA" id="ARBA00023136"/>
    </source>
</evidence>
<dbReference type="Gene3D" id="2.40.170.20">
    <property type="entry name" value="TonB-dependent receptor, beta-barrel domain"/>
    <property type="match status" value="1"/>
</dbReference>
<dbReference type="InterPro" id="IPR036942">
    <property type="entry name" value="Beta-barrel_TonB_sf"/>
</dbReference>
<evidence type="ECO:0000259" key="11">
    <source>
        <dbReference type="Pfam" id="PF00593"/>
    </source>
</evidence>
<keyword evidence="5 9" id="KW-0798">TonB box</keyword>
<dbReference type="SUPFAM" id="SSF49464">
    <property type="entry name" value="Carboxypeptidase regulatory domain-like"/>
    <property type="match status" value="1"/>
</dbReference>
<dbReference type="InterPro" id="IPR037066">
    <property type="entry name" value="Plug_dom_sf"/>
</dbReference>
<dbReference type="EMBL" id="JAVRHQ010000013">
    <property type="protein sequence ID" value="MDT0643463.1"/>
    <property type="molecule type" value="Genomic_DNA"/>
</dbReference>
<keyword evidence="7 8" id="KW-0998">Cell outer membrane</keyword>
<dbReference type="InterPro" id="IPR023996">
    <property type="entry name" value="TonB-dep_OMP_SusC/RagA"/>
</dbReference>
<evidence type="ECO:0000256" key="5">
    <source>
        <dbReference type="ARBA" id="ARBA00023077"/>
    </source>
</evidence>
<dbReference type="Gene3D" id="2.60.40.1120">
    <property type="entry name" value="Carboxypeptidase-like, regulatory domain"/>
    <property type="match status" value="1"/>
</dbReference>
<evidence type="ECO:0000259" key="12">
    <source>
        <dbReference type="Pfam" id="PF07715"/>
    </source>
</evidence>
<evidence type="ECO:0000313" key="14">
    <source>
        <dbReference type="Proteomes" id="UP001262889"/>
    </source>
</evidence>
<sequence>MKQLFKSLWLILFMLPMSFFAQNVVNGVVTESATGLPIPGANIIVKGTTNGTVTDFDGNYSIDGIKEGDVLTFSFLGFATQEIPYQDQTTINVQLEEDQATLDEVVVVGYGTVRKKDATGAVSQVSTEDFNKGQVTTAEQLITGKIAGVNVTSGGGAPGEGQNINIRGIGSISLNSSPLYVIDGIPIDNGSIGGSRNPLDFINPNDIESITVLKDASSTAIYGSRAANGVILITTKKGKGQEFTFNYTGSTTLYRPTDYVDVLDADEFRELVNEVGNDEAVARLGNASTNWQEQIYTEAIGFEHNLSTSGNIGGFMPTRASVGHTNQDGILKGGNFSRTTGSINLRPSFMKGHLKMELNGRGMYTENTFANRDAIGTAVDYDPTQPIYDEDSPFANYYTWLTYNAEEERYIQNSLAPTNPVALLNERDDTAEIRRFIGNAKVDYQLHFFPALTATVNVGLDKTNSHGRNIISEDMPSSQLDWNGSYSNYINRTTNKLFDAYLTYENDFNDHSLNAVVGYSYQSFEYDNYSFDSEAEEEGNDSEFIDKSKNVLLSYFGRANYNYADRYLVTATLRADASSKLNPDDRWGYFPSFAVAWNINNEDFFNSSTVNQLKLRVGYGEIANVNGLGDYLFLTNYTGSRSNAYYQFGSNYYQTYRPEAINENLRWEVGKTLNLGVDYSLFESRISGSVNAYLKNTEDMITYVTVDPFTNFSNTIPKNIGDMENKGLELELNLIPVQTEDFTWSIGYNLAYNENEITNLPDQVETGGINGGTGNNIQLHKEGYSPYSYWVYKQVYNEAGRPVEGAYVDRNGDGQINENDKYLYKDPYADITMGLNTNLNFKNWDLAVVSRASLGNYAYNNMASSKSYEVRTTENSILTNLHTDYFNTRFQSLTEENLQSDYYIQDASFFKLDNITLGYTIEEIVNDSNLRLFGSVQNVLTITDYDGLDPEITGGIDNNFYPRPRIFTVGASLNF</sequence>
<comment type="similarity">
    <text evidence="8 9">Belongs to the TonB-dependent receptor family.</text>
</comment>
<dbReference type="SUPFAM" id="SSF56935">
    <property type="entry name" value="Porins"/>
    <property type="match status" value="1"/>
</dbReference>
<protein>
    <submittedName>
        <fullName evidence="13">TonB-dependent receptor</fullName>
    </submittedName>
</protein>
<dbReference type="NCBIfam" id="TIGR04056">
    <property type="entry name" value="OMP_RagA_SusC"/>
    <property type="match status" value="1"/>
</dbReference>
<dbReference type="Gene3D" id="2.170.130.10">
    <property type="entry name" value="TonB-dependent receptor, plug domain"/>
    <property type="match status" value="1"/>
</dbReference>
<name>A0ABU3CAT8_9FLAO</name>